<dbReference type="CDD" id="cd23659">
    <property type="entry name" value="USP_At3g01520-like"/>
    <property type="match status" value="1"/>
</dbReference>
<evidence type="ECO:0000313" key="4">
    <source>
        <dbReference type="EMBL" id="GAA2018621.1"/>
    </source>
</evidence>
<name>A0ABN2TSJ3_9ACTN</name>
<dbReference type="Pfam" id="PF00582">
    <property type="entry name" value="Usp"/>
    <property type="match status" value="1"/>
</dbReference>
<comment type="caution">
    <text evidence="4">The sequence shown here is derived from an EMBL/GenBank/DDBJ whole genome shotgun (WGS) entry which is preliminary data.</text>
</comment>
<protein>
    <submittedName>
        <fullName evidence="4">Universal stress protein</fullName>
    </submittedName>
</protein>
<feature type="compositionally biased region" description="Low complexity" evidence="2">
    <location>
        <begin position="159"/>
        <end position="180"/>
    </location>
</feature>
<dbReference type="RefSeq" id="WP_344664630.1">
    <property type="nucleotide sequence ID" value="NZ_BAAAQN010000006.1"/>
</dbReference>
<proteinExistence type="inferred from homology"/>
<evidence type="ECO:0000313" key="5">
    <source>
        <dbReference type="Proteomes" id="UP001500751"/>
    </source>
</evidence>
<dbReference type="PRINTS" id="PR01438">
    <property type="entry name" value="UNVRSLSTRESS"/>
</dbReference>
<dbReference type="EMBL" id="BAAAQN010000006">
    <property type="protein sequence ID" value="GAA2018621.1"/>
    <property type="molecule type" value="Genomic_DNA"/>
</dbReference>
<evidence type="ECO:0000256" key="1">
    <source>
        <dbReference type="ARBA" id="ARBA00008791"/>
    </source>
</evidence>
<reference evidence="4 5" key="1">
    <citation type="journal article" date="2019" name="Int. J. Syst. Evol. Microbiol.">
        <title>The Global Catalogue of Microorganisms (GCM) 10K type strain sequencing project: providing services to taxonomists for standard genome sequencing and annotation.</title>
        <authorList>
            <consortium name="The Broad Institute Genomics Platform"/>
            <consortium name="The Broad Institute Genome Sequencing Center for Infectious Disease"/>
            <person name="Wu L."/>
            <person name="Ma J."/>
        </authorList>
    </citation>
    <scope>NUCLEOTIDE SEQUENCE [LARGE SCALE GENOMIC DNA]</scope>
    <source>
        <strain evidence="4 5">JCM 16014</strain>
    </source>
</reference>
<sequence>MAGTLLIAYDGSADAKTALEYAAKTFPGREAVLLTVWEPLMAQMGVAEAFVGVTVSEDEEAVVAKGAEQVAESGAKLAAELGLKATARWESEGAQSVADTIDRLADELDADLVVTGSRGLTGLHSLLVGSVSAKVLKHARRPVLVVPSAHLAKARSEAPADADAAADTTADTTAGATADA</sequence>
<dbReference type="PANTHER" id="PTHR46268:SF6">
    <property type="entry name" value="UNIVERSAL STRESS PROTEIN UP12"/>
    <property type="match status" value="1"/>
</dbReference>
<evidence type="ECO:0000256" key="2">
    <source>
        <dbReference type="SAM" id="MobiDB-lite"/>
    </source>
</evidence>
<gene>
    <name evidence="4" type="ORF">GCM10009839_13520</name>
</gene>
<dbReference type="InterPro" id="IPR006016">
    <property type="entry name" value="UspA"/>
</dbReference>
<feature type="region of interest" description="Disordered" evidence="2">
    <location>
        <begin position="155"/>
        <end position="180"/>
    </location>
</feature>
<dbReference type="Proteomes" id="UP001500751">
    <property type="component" value="Unassembled WGS sequence"/>
</dbReference>
<accession>A0ABN2TSJ3</accession>
<organism evidence="4 5">
    <name type="scientific">Catenulispora yoronensis</name>
    <dbReference type="NCBI Taxonomy" id="450799"/>
    <lineage>
        <taxon>Bacteria</taxon>
        <taxon>Bacillati</taxon>
        <taxon>Actinomycetota</taxon>
        <taxon>Actinomycetes</taxon>
        <taxon>Catenulisporales</taxon>
        <taxon>Catenulisporaceae</taxon>
        <taxon>Catenulispora</taxon>
    </lineage>
</organism>
<keyword evidence="5" id="KW-1185">Reference proteome</keyword>
<dbReference type="Gene3D" id="3.40.50.620">
    <property type="entry name" value="HUPs"/>
    <property type="match status" value="1"/>
</dbReference>
<comment type="similarity">
    <text evidence="1">Belongs to the universal stress protein A family.</text>
</comment>
<dbReference type="PANTHER" id="PTHR46268">
    <property type="entry name" value="STRESS RESPONSE PROTEIN NHAX"/>
    <property type="match status" value="1"/>
</dbReference>
<evidence type="ECO:0000259" key="3">
    <source>
        <dbReference type="Pfam" id="PF00582"/>
    </source>
</evidence>
<feature type="domain" description="UspA" evidence="3">
    <location>
        <begin position="2"/>
        <end position="147"/>
    </location>
</feature>
<dbReference type="InterPro" id="IPR006015">
    <property type="entry name" value="Universal_stress_UspA"/>
</dbReference>
<dbReference type="SUPFAM" id="SSF52402">
    <property type="entry name" value="Adenine nucleotide alpha hydrolases-like"/>
    <property type="match status" value="1"/>
</dbReference>
<dbReference type="InterPro" id="IPR014729">
    <property type="entry name" value="Rossmann-like_a/b/a_fold"/>
</dbReference>